<evidence type="ECO:0000313" key="2">
    <source>
        <dbReference type="EMBL" id="SFR09270.1"/>
    </source>
</evidence>
<protein>
    <submittedName>
        <fullName evidence="2">Prevent-host-death family protein</fullName>
    </submittedName>
</protein>
<evidence type="ECO:0000256" key="1">
    <source>
        <dbReference type="ARBA" id="ARBA00009981"/>
    </source>
</evidence>
<comment type="similarity">
    <text evidence="1">Belongs to the phD/YefM antitoxin family.</text>
</comment>
<dbReference type="InterPro" id="IPR036165">
    <property type="entry name" value="YefM-like_sf"/>
</dbReference>
<organism evidence="2 3">
    <name type="scientific">Lentzea waywayandensis</name>
    <dbReference type="NCBI Taxonomy" id="84724"/>
    <lineage>
        <taxon>Bacteria</taxon>
        <taxon>Bacillati</taxon>
        <taxon>Actinomycetota</taxon>
        <taxon>Actinomycetes</taxon>
        <taxon>Pseudonocardiales</taxon>
        <taxon>Pseudonocardiaceae</taxon>
        <taxon>Lentzea</taxon>
    </lineage>
</organism>
<evidence type="ECO:0000313" key="3">
    <source>
        <dbReference type="Proteomes" id="UP000198583"/>
    </source>
</evidence>
<dbReference type="EMBL" id="FOYL01000003">
    <property type="protein sequence ID" value="SFR09270.1"/>
    <property type="molecule type" value="Genomic_DNA"/>
</dbReference>
<dbReference type="SUPFAM" id="SSF143120">
    <property type="entry name" value="YefM-like"/>
    <property type="match status" value="1"/>
</dbReference>
<accession>A0A1I6DUT5</accession>
<dbReference type="AlphaFoldDB" id="A0A1I6DUT5"/>
<reference evidence="3" key="1">
    <citation type="submission" date="2016-10" db="EMBL/GenBank/DDBJ databases">
        <authorList>
            <person name="Varghese N."/>
            <person name="Submissions S."/>
        </authorList>
    </citation>
    <scope>NUCLEOTIDE SEQUENCE [LARGE SCALE GENOMIC DNA]</scope>
    <source>
        <strain evidence="3">DSM 44232</strain>
    </source>
</reference>
<dbReference type="RefSeq" id="WP_093591326.1">
    <property type="nucleotide sequence ID" value="NZ_FOYL01000003.1"/>
</dbReference>
<sequence length="106" mass="11272">MDALNEARELTVTEATERGVAGLIADVEKDGLVVITRHGRRVAAVVPMSPLIELDEVAADLRSLALALVRSAADSGRRTSFDDVLAAFGHTRESLAGVKEDDSLDD</sequence>
<dbReference type="STRING" id="84724.SAMN04488564_103102"/>
<dbReference type="OrthoDB" id="3699537at2"/>
<name>A0A1I6DUT5_9PSEU</name>
<gene>
    <name evidence="2" type="ORF">SAMN04488564_103102</name>
</gene>
<dbReference type="NCBIfam" id="TIGR01552">
    <property type="entry name" value="phd_fam"/>
    <property type="match status" value="1"/>
</dbReference>
<dbReference type="Proteomes" id="UP000198583">
    <property type="component" value="Unassembled WGS sequence"/>
</dbReference>
<proteinExistence type="inferred from homology"/>
<keyword evidence="3" id="KW-1185">Reference proteome</keyword>